<protein>
    <recommendedName>
        <fullName evidence="2">chitin synthase</fullName>
        <ecNumber evidence="2">2.4.1.16</ecNumber>
    </recommendedName>
</protein>
<evidence type="ECO:0000256" key="1">
    <source>
        <dbReference type="ARBA" id="ARBA00004651"/>
    </source>
</evidence>
<dbReference type="Pfam" id="PF03142">
    <property type="entry name" value="Chitin_synth_2"/>
    <property type="match status" value="1"/>
</dbReference>
<evidence type="ECO:0000259" key="20">
    <source>
        <dbReference type="PROSITE" id="PS51998"/>
    </source>
</evidence>
<dbReference type="SUPFAM" id="SSF55856">
    <property type="entry name" value="Cytochrome b5-like heme/steroid binding domain"/>
    <property type="match status" value="1"/>
</dbReference>
<evidence type="ECO:0000256" key="2">
    <source>
        <dbReference type="ARBA" id="ARBA00012543"/>
    </source>
</evidence>
<dbReference type="Pfam" id="PF08766">
    <property type="entry name" value="DEK_C"/>
    <property type="match status" value="1"/>
</dbReference>
<dbReference type="Gene3D" id="1.10.10.60">
    <property type="entry name" value="Homeodomain-like"/>
    <property type="match status" value="1"/>
</dbReference>
<dbReference type="InterPro" id="IPR004835">
    <property type="entry name" value="Chitin_synth"/>
</dbReference>
<dbReference type="PANTHER" id="PTHR22914">
    <property type="entry name" value="CHITIN SYNTHASE"/>
    <property type="match status" value="1"/>
</dbReference>
<comment type="catalytic activity">
    <reaction evidence="15">
        <text>[(1-&gt;4)-N-acetyl-beta-D-glucosaminyl](n) + UDP-N-acetyl-alpha-D-glucosamine = [(1-&gt;4)-N-acetyl-beta-D-glucosaminyl](n+1) + UDP + H(+)</text>
        <dbReference type="Rhea" id="RHEA:16637"/>
        <dbReference type="Rhea" id="RHEA-COMP:9593"/>
        <dbReference type="Rhea" id="RHEA-COMP:9595"/>
        <dbReference type="ChEBI" id="CHEBI:15378"/>
        <dbReference type="ChEBI" id="CHEBI:17029"/>
        <dbReference type="ChEBI" id="CHEBI:57705"/>
        <dbReference type="ChEBI" id="CHEBI:58223"/>
        <dbReference type="EC" id="2.4.1.16"/>
    </reaction>
</comment>
<dbReference type="SUPFAM" id="SSF109715">
    <property type="entry name" value="DEK C-terminal domain"/>
    <property type="match status" value="1"/>
</dbReference>
<dbReference type="EC" id="2.4.1.16" evidence="2"/>
<keyword evidence="12 16" id="KW-0505">Motor protein</keyword>
<comment type="subcellular location">
    <subcellularLocation>
        <location evidence="1">Cell membrane</location>
        <topology evidence="1">Multi-pass membrane protein</topology>
    </subcellularLocation>
</comment>
<dbReference type="GO" id="GO:0030428">
    <property type="term" value="C:cell septum"/>
    <property type="evidence" value="ECO:0007669"/>
    <property type="project" value="TreeGrafter"/>
</dbReference>
<feature type="domain" description="DEK-C" evidence="20">
    <location>
        <begin position="1883"/>
        <end position="1939"/>
    </location>
</feature>
<evidence type="ECO:0000256" key="12">
    <source>
        <dbReference type="ARBA" id="ARBA00023175"/>
    </source>
</evidence>
<dbReference type="Gene3D" id="1.20.58.530">
    <property type="match status" value="1"/>
</dbReference>
<evidence type="ECO:0000256" key="4">
    <source>
        <dbReference type="ARBA" id="ARBA00022676"/>
    </source>
</evidence>
<evidence type="ECO:0000256" key="18">
    <source>
        <dbReference type="SAM" id="Phobius"/>
    </source>
</evidence>
<keyword evidence="3" id="KW-1003">Cell membrane</keyword>
<proteinExistence type="inferred from homology"/>
<sequence length="1941" mass="216599">MASTSATLVTQAVSSGELTDLVSSSTPTTDDSILAVLSARFRADLPYTSIGSTNLVVVNPYKALTIVDDSNAKEYEERCYKDTKLADSRSPPQPHLYELAAKIYLLMRRRNESQAVVTRGISGSGKTASSRLLVDQILRLSAHSKREAKIAEQIKSFSLLLESFGNAKTPVNPNASRYTRYTELHFNDRGRISAAKVLAFGLDKSRLTRLSHDERSYHIFYQLLAGATPTERDYLGLEGPSDYALLASSGCYHLPAGPFSDDGIAMEDLRDALKTLGFKPKHVSSIFSVLAAILLLGNLEFGEADAGDVSAHVLNVPVLQQAAKLLGVSAEELNDTLTYKTSYIRKELYTMLLNVHQSAAQRDQLVRDLYAILFAFVVETANFKLAPASLNPTCSATRIVLLDQAGYQTRTPLGSSGPTPLISAHQNGFDEFCINFTDEIVESHILRNIFDDDTGFNSRVIADGHSLPVVAAMDNSACAELLRGPYTAEQISRKPSGLIGVVDKAAASFKSGRASSQRDDELLQDLAAKYGPHASFIAAPSTDGRRVFGINHYAGPCSYDVSNFVEKNADIFDPSFATLLRSSTDSFVAKLMSGPSLSTEKHQSDGDTIVQAQVSSRPLRMFTPLGDSPNNNPRLNPAKIYPVTAQLNQTLGDILSNIQKVPMWTITCIRPNDNGFSNSLDKRRVKAQIRSLLLPDVVSRKQVEFVAEFYQAEFCDRYRPTMRGSDAERIRQCAQSNGWDEGIDFLVGSQKIWLSYSAWKTVEDVIRSAEKEQKKLAREDSEGDESPMLDDATDYHPTPGDDRQSGYFDDPPFQDPKTPTFDGYAPSHVAPSYHEEPQSVVWDKKQESFGGASPLISNIPKSALTMDNAEVSEEQLPTTRARRYWLFLVHFFTWFIPGFLLSWLGRMKRADIRLAWKEKLTICILIFLANALVLFYIIVFGVLLCPNFKYAWTENEVAQHTANNDYYVSIQGRVYDVSNFVLGDHSDILGQASNGAATLSGLAGTDLTYYFPPPLNLACAGLVNDETMKITVQNTTDLLFPEAMHSSGYNAPASSAALANQDWYTATFKPKIDQYLLGPLVWEPSDVYSEANQTTDPRTWAIYENSIYDLTDYIYTMTFIELDVAKYNFLDPDLVAVFEQQPGQDITNALNAVLDVMDVTNRTANMDCLSNAFYWGETDFRYTPRCQVQNYLLLVFSSVLMASMAMKFLAALQLNTKRFPELLDKFVLCQVPCYTEGEDSLRRTIDSLAGLDYDDKRKLIFVICDGNIIGSGNERPTPAIVLDILGVDPEKDPEPLMFKSIGDGSQKLNYGKVYSGLYEYEGHVVPYVIVVKVGKPSERSKPGNRGKRDSQILLMQYLNRVHFNAPMSPLELEIYHQMRNVIGIDPAFYEYIFTVDADTSVTPQSLNRLVASSIADSNIIGICGETKLQNEEGSWWTMIQVYEYYISHNLSKAFESLFGSVSCLPGCFTLYRVRTNDKGRPLIISSRVIDEYAESNVDTLHKKNLFSLGEDRFLTTLMMKHFPHFKTKFTPDAVAHTMAPVSWRVLFSQRRRWINSTVHNLCELAILPDLCGICCFSMRFFVYLDLIGTLILPSTVVYLAYLIVEVSTGQAPFPLISIIMLAAVYGLQALIFIVRREFMLVGWMVVYIISYPVYSFFLPIYSFWRMDEFGWGNTRIVLDDGGSKKVITNNDMKFNESMIPYKKFSEYEAETWGDNHSGKSYGSPPELNQTGSVYLSAPRPQFPPGSQRPSLYEYSRSESGEHDFYRDTNMIQSNSSNHNLHAPSRPSSRAVSDMHRTPPMANWRGPSQERINMFTPSNSGMHGGSVYGMTPPDSRMASGVFNRSMSPAHSFAGPPQPLSGGMRPVSTFSMATTVFAGPSMNPNPSDEELYNALRNFLSTQDLMAVTKKTAREAIAARFPRADLMPRKDFLNHSIDDILSSH</sequence>
<keyword evidence="13" id="KW-0325">Glycoprotein</keyword>
<evidence type="ECO:0000256" key="11">
    <source>
        <dbReference type="ARBA" id="ARBA00023136"/>
    </source>
</evidence>
<evidence type="ECO:0000256" key="3">
    <source>
        <dbReference type="ARBA" id="ARBA00022475"/>
    </source>
</evidence>
<feature type="transmembrane region" description="Helical" evidence="18">
    <location>
        <begin position="1191"/>
        <end position="1212"/>
    </location>
</feature>
<dbReference type="GO" id="GO:0016459">
    <property type="term" value="C:myosin complex"/>
    <property type="evidence" value="ECO:0007669"/>
    <property type="project" value="UniProtKB-KW"/>
</dbReference>
<dbReference type="SUPFAM" id="SSF53448">
    <property type="entry name" value="Nucleotide-diphospho-sugar transferases"/>
    <property type="match status" value="1"/>
</dbReference>
<dbReference type="InterPro" id="IPR029044">
    <property type="entry name" value="Nucleotide-diphossugar_trans"/>
</dbReference>
<dbReference type="SMART" id="SM01117">
    <property type="entry name" value="Cyt-b5"/>
    <property type="match status" value="2"/>
</dbReference>
<evidence type="ECO:0000259" key="19">
    <source>
        <dbReference type="PROSITE" id="PS51456"/>
    </source>
</evidence>
<feature type="region of interest" description="Disordered" evidence="17">
    <location>
        <begin position="773"/>
        <end position="836"/>
    </location>
</feature>
<dbReference type="InterPro" id="IPR036961">
    <property type="entry name" value="Kinesin_motor_dom_sf"/>
</dbReference>
<dbReference type="InterPro" id="IPR027417">
    <property type="entry name" value="P-loop_NTPase"/>
</dbReference>
<dbReference type="PANTHER" id="PTHR22914:SF13">
    <property type="entry name" value="CHITIN SYNTHASE"/>
    <property type="match status" value="1"/>
</dbReference>
<dbReference type="GO" id="GO:0006031">
    <property type="term" value="P:chitin biosynthetic process"/>
    <property type="evidence" value="ECO:0007669"/>
    <property type="project" value="TreeGrafter"/>
</dbReference>
<evidence type="ECO:0000256" key="5">
    <source>
        <dbReference type="ARBA" id="ARBA00022679"/>
    </source>
</evidence>
<name>A0A1B7N4F5_9AGAM</name>
<dbReference type="CDD" id="cd14879">
    <property type="entry name" value="MYSc_Myo17"/>
    <property type="match status" value="1"/>
</dbReference>
<feature type="binding site" evidence="16">
    <location>
        <begin position="120"/>
        <end position="127"/>
    </location>
    <ligand>
        <name>ATP</name>
        <dbReference type="ChEBI" id="CHEBI:30616"/>
    </ligand>
</feature>
<dbReference type="InterPro" id="IPR036400">
    <property type="entry name" value="Cyt_B5-like_heme/steroid_sf"/>
</dbReference>
<evidence type="ECO:0000256" key="6">
    <source>
        <dbReference type="ARBA" id="ARBA00022692"/>
    </source>
</evidence>
<keyword evidence="4" id="KW-0328">Glycosyltransferase</keyword>
<evidence type="ECO:0000256" key="15">
    <source>
        <dbReference type="ARBA" id="ARBA00048014"/>
    </source>
</evidence>
<keyword evidence="6 18" id="KW-0812">Transmembrane</keyword>
<dbReference type="SMART" id="SM00242">
    <property type="entry name" value="MYSc"/>
    <property type="match status" value="1"/>
</dbReference>
<feature type="region of interest" description="Actin-binding" evidence="16">
    <location>
        <begin position="651"/>
        <end position="673"/>
    </location>
</feature>
<evidence type="ECO:0000256" key="8">
    <source>
        <dbReference type="ARBA" id="ARBA00022840"/>
    </source>
</evidence>
<keyword evidence="11 18" id="KW-0472">Membrane</keyword>
<dbReference type="GO" id="GO:0005886">
    <property type="term" value="C:plasma membrane"/>
    <property type="evidence" value="ECO:0007669"/>
    <property type="project" value="UniProtKB-SubCell"/>
</dbReference>
<keyword evidence="9 18" id="KW-1133">Transmembrane helix</keyword>
<dbReference type="PROSITE" id="PS51998">
    <property type="entry name" value="DEK_C"/>
    <property type="match status" value="1"/>
</dbReference>
<keyword evidence="5 21" id="KW-0808">Transferase</keyword>
<dbReference type="Proteomes" id="UP000092154">
    <property type="component" value="Unassembled WGS sequence"/>
</dbReference>
<dbReference type="Gene3D" id="1.20.120.720">
    <property type="entry name" value="Myosin VI head, motor domain, U50 subdomain"/>
    <property type="match status" value="1"/>
</dbReference>
<reference evidence="21 22" key="1">
    <citation type="submission" date="2016-06" db="EMBL/GenBank/DDBJ databases">
        <title>Comparative genomics of the ectomycorrhizal sister species Rhizopogon vinicolor and Rhizopogon vesiculosus (Basidiomycota: Boletales) reveals a divergence of the mating type B locus.</title>
        <authorList>
            <consortium name="DOE Joint Genome Institute"/>
            <person name="Mujic A.B."/>
            <person name="Kuo A."/>
            <person name="Tritt A."/>
            <person name="Lipzen A."/>
            <person name="Chen C."/>
            <person name="Johnson J."/>
            <person name="Sharma A."/>
            <person name="Barry K."/>
            <person name="Grigoriev I.V."/>
            <person name="Spatafora J.W."/>
        </authorList>
    </citation>
    <scope>NUCLEOTIDE SEQUENCE [LARGE SCALE GENOMIC DNA]</scope>
    <source>
        <strain evidence="21 22">AM-OR11-026</strain>
    </source>
</reference>
<evidence type="ECO:0000313" key="21">
    <source>
        <dbReference type="EMBL" id="OAX39740.1"/>
    </source>
</evidence>
<feature type="domain" description="Myosin motor" evidence="19">
    <location>
        <begin position="17"/>
        <end position="767"/>
    </location>
</feature>
<feature type="transmembrane region" description="Helical" evidence="18">
    <location>
        <begin position="1615"/>
        <end position="1634"/>
    </location>
</feature>
<dbReference type="InterPro" id="IPR036037">
    <property type="entry name" value="MYSc_Myo17"/>
</dbReference>
<accession>A0A1B7N4F5</accession>
<dbReference type="GO" id="GO:0031505">
    <property type="term" value="P:fungal-type cell wall organization"/>
    <property type="evidence" value="ECO:0007669"/>
    <property type="project" value="TreeGrafter"/>
</dbReference>
<keyword evidence="7 16" id="KW-0547">Nucleotide-binding</keyword>
<dbReference type="PROSITE" id="PS51456">
    <property type="entry name" value="MYOSIN_MOTOR"/>
    <property type="match status" value="1"/>
</dbReference>
<dbReference type="Gene3D" id="3.10.120.10">
    <property type="entry name" value="Cytochrome b5-like heme/steroid binding domain"/>
    <property type="match status" value="1"/>
</dbReference>
<feature type="transmembrane region" description="Helical" evidence="18">
    <location>
        <begin position="1641"/>
        <end position="1664"/>
    </location>
</feature>
<evidence type="ECO:0000256" key="16">
    <source>
        <dbReference type="PROSITE-ProRule" id="PRU00782"/>
    </source>
</evidence>
<dbReference type="Gene3D" id="3.40.850.10">
    <property type="entry name" value="Kinesin motor domain"/>
    <property type="match status" value="1"/>
</dbReference>
<keyword evidence="22" id="KW-1185">Reference proteome</keyword>
<dbReference type="InParanoid" id="A0A1B7N4F5"/>
<evidence type="ECO:0000256" key="10">
    <source>
        <dbReference type="ARBA" id="ARBA00023123"/>
    </source>
</evidence>
<evidence type="ECO:0000256" key="9">
    <source>
        <dbReference type="ARBA" id="ARBA00022989"/>
    </source>
</evidence>
<feature type="compositionally biased region" description="Acidic residues" evidence="17">
    <location>
        <begin position="781"/>
        <end position="792"/>
    </location>
</feature>
<dbReference type="SUPFAM" id="SSF52540">
    <property type="entry name" value="P-loop containing nucleoside triphosphate hydrolases"/>
    <property type="match status" value="1"/>
</dbReference>
<feature type="compositionally biased region" description="Polar residues" evidence="17">
    <location>
        <begin position="1771"/>
        <end position="1790"/>
    </location>
</feature>
<dbReference type="Pfam" id="PF00063">
    <property type="entry name" value="Myosin_head"/>
    <property type="match status" value="1"/>
</dbReference>
<dbReference type="OrthoDB" id="370884at2759"/>
<evidence type="ECO:0000256" key="17">
    <source>
        <dbReference type="SAM" id="MobiDB-lite"/>
    </source>
</evidence>
<dbReference type="GO" id="GO:0003774">
    <property type="term" value="F:cytoskeletal motor activity"/>
    <property type="evidence" value="ECO:0007669"/>
    <property type="project" value="UniProtKB-UniRule"/>
</dbReference>
<dbReference type="GO" id="GO:0004100">
    <property type="term" value="F:chitin synthase activity"/>
    <property type="evidence" value="ECO:0007669"/>
    <property type="project" value="UniProtKB-EC"/>
</dbReference>
<gene>
    <name evidence="21" type="ORF">K503DRAFT_59593</name>
</gene>
<feature type="transmembrane region" description="Helical" evidence="18">
    <location>
        <begin position="924"/>
        <end position="944"/>
    </location>
</feature>
<dbReference type="InterPro" id="IPR014876">
    <property type="entry name" value="DEK_C"/>
</dbReference>
<dbReference type="PRINTS" id="PR00193">
    <property type="entry name" value="MYOSINHEAVY"/>
</dbReference>
<dbReference type="GO" id="GO:0003779">
    <property type="term" value="F:actin binding"/>
    <property type="evidence" value="ECO:0007669"/>
    <property type="project" value="UniProtKB-KW"/>
</dbReference>
<keyword evidence="10 16" id="KW-0518">Myosin</keyword>
<feature type="transmembrane region" description="Helical" evidence="18">
    <location>
        <begin position="884"/>
        <end position="904"/>
    </location>
</feature>
<feature type="transmembrane region" description="Helical" evidence="18">
    <location>
        <begin position="1580"/>
        <end position="1603"/>
    </location>
</feature>
<organism evidence="21 22">
    <name type="scientific">Rhizopogon vinicolor AM-OR11-026</name>
    <dbReference type="NCBI Taxonomy" id="1314800"/>
    <lineage>
        <taxon>Eukaryota</taxon>
        <taxon>Fungi</taxon>
        <taxon>Dikarya</taxon>
        <taxon>Basidiomycota</taxon>
        <taxon>Agaricomycotina</taxon>
        <taxon>Agaricomycetes</taxon>
        <taxon>Agaricomycetidae</taxon>
        <taxon>Boletales</taxon>
        <taxon>Suillineae</taxon>
        <taxon>Rhizopogonaceae</taxon>
        <taxon>Rhizopogon</taxon>
    </lineage>
</organism>
<keyword evidence="8 16" id="KW-0067">ATP-binding</keyword>
<evidence type="ECO:0000256" key="13">
    <source>
        <dbReference type="ARBA" id="ARBA00023180"/>
    </source>
</evidence>
<dbReference type="InterPro" id="IPR001199">
    <property type="entry name" value="Cyt_B5-like_heme/steroid-bd"/>
</dbReference>
<evidence type="ECO:0000256" key="14">
    <source>
        <dbReference type="ARBA" id="ARBA00023203"/>
    </source>
</evidence>
<evidence type="ECO:0000313" key="22">
    <source>
        <dbReference type="Proteomes" id="UP000092154"/>
    </source>
</evidence>
<dbReference type="STRING" id="1314800.A0A1B7N4F5"/>
<keyword evidence="14 16" id="KW-0009">Actin-binding</keyword>
<dbReference type="Gene3D" id="1.10.10.820">
    <property type="match status" value="1"/>
</dbReference>
<dbReference type="InterPro" id="IPR001609">
    <property type="entry name" value="Myosin_head_motor_dom-like"/>
</dbReference>
<dbReference type="GO" id="GO:0005524">
    <property type="term" value="F:ATP binding"/>
    <property type="evidence" value="ECO:0007669"/>
    <property type="project" value="UniProtKB-UniRule"/>
</dbReference>
<dbReference type="EMBL" id="KV448238">
    <property type="protein sequence ID" value="OAX39740.1"/>
    <property type="molecule type" value="Genomic_DNA"/>
</dbReference>
<feature type="region of interest" description="Disordered" evidence="17">
    <location>
        <begin position="1771"/>
        <end position="1807"/>
    </location>
</feature>
<comment type="similarity">
    <text evidence="16">Belongs to the TRAFAC class myosin-kinesin ATPase superfamily. Myosin family.</text>
</comment>
<evidence type="ECO:0000256" key="7">
    <source>
        <dbReference type="ARBA" id="ARBA00022741"/>
    </source>
</evidence>
<dbReference type="Pfam" id="PF00173">
    <property type="entry name" value="Cyt-b5"/>
    <property type="match status" value="1"/>
</dbReference>